<evidence type="ECO:0000313" key="2">
    <source>
        <dbReference type="Proteomes" id="UP000292282"/>
    </source>
</evidence>
<evidence type="ECO:0000313" key="1">
    <source>
        <dbReference type="EMBL" id="TBU13726.1"/>
    </source>
</evidence>
<gene>
    <name evidence="1" type="ORF">CWI38_0351p0020</name>
</gene>
<dbReference type="AlphaFoldDB" id="A0A4Q9LZ89"/>
<organism evidence="1 2">
    <name type="scientific">Hamiltosporidium tvaerminnensis</name>
    <dbReference type="NCBI Taxonomy" id="1176355"/>
    <lineage>
        <taxon>Eukaryota</taxon>
        <taxon>Fungi</taxon>
        <taxon>Fungi incertae sedis</taxon>
        <taxon>Microsporidia</taxon>
        <taxon>Dubosqiidae</taxon>
        <taxon>Hamiltosporidium</taxon>
    </lineage>
</organism>
<sequence>MLLFIEKLRTDFPIFNLLVLFFLKGNLYTVDDLNEKLTESLKEIYEWKEKTMRRFFNSDFYDIKLEKPTLSPEMNQLVCNYINSSASRNFNIFLEYICCKQRARSIPDNIYFFTLNKLENNDFMFGIKYKNKENKTGTVKEKHIFLKNKTIRILLSFLFNLSLVFRKYYPDSIRTTGLSYKYSLANYRFMIFDSEFCFKNIVDLPNKGLMAHYSDSVGRCKPVVSTKIKLSGKLPGFQPINDLDLILKKSFNLFSTLKANYKIKAAWRFGNGFVEGEYERQCNLKTFVTEKIQELFNEKNILNTEALSIQEYSSKCKFSTDGLIGSPGYRREIKIHLSWQRLPYSVQFFLKESNEDTRKYGLICSFTSNDAVEFEILSDKDLIITKIVKITKERFVFRDLLASYEYEETIGKYMKEIMASL</sequence>
<dbReference type="VEuPathDB" id="MicrosporidiaDB:CWI38_0351p0020"/>
<comment type="caution">
    <text evidence="1">The sequence shown here is derived from an EMBL/GenBank/DDBJ whole genome shotgun (WGS) entry which is preliminary data.</text>
</comment>
<protein>
    <submittedName>
        <fullName evidence="1">Uncharacterized protein</fullName>
    </submittedName>
</protein>
<reference evidence="1 2" key="1">
    <citation type="submission" date="2017-12" db="EMBL/GenBank/DDBJ databases">
        <authorList>
            <person name="Pombert J.-F."/>
            <person name="Haag K.L."/>
            <person name="Ebert D."/>
        </authorList>
    </citation>
    <scope>NUCLEOTIDE SEQUENCE [LARGE SCALE GENOMIC DNA]</scope>
    <source>
        <strain evidence="1">IL-G-3</strain>
    </source>
</reference>
<dbReference type="Proteomes" id="UP000292282">
    <property type="component" value="Unassembled WGS sequence"/>
</dbReference>
<name>A0A4Q9LZ89_9MICR</name>
<accession>A0A4Q9LZ89</accession>
<proteinExistence type="predicted"/>
<dbReference type="EMBL" id="PITK01000351">
    <property type="protein sequence ID" value="TBU13726.1"/>
    <property type="molecule type" value="Genomic_DNA"/>
</dbReference>
<keyword evidence="2" id="KW-1185">Reference proteome</keyword>